<dbReference type="PROSITE" id="PS50405">
    <property type="entry name" value="GST_CTER"/>
    <property type="match status" value="1"/>
</dbReference>
<keyword evidence="2" id="KW-0808">Transferase</keyword>
<organism evidence="2 3">
    <name type="scientific">Candidatus Protofrankia californiensis</name>
    <dbReference type="NCBI Taxonomy" id="1839754"/>
    <lineage>
        <taxon>Bacteria</taxon>
        <taxon>Bacillati</taxon>
        <taxon>Actinomycetota</taxon>
        <taxon>Actinomycetes</taxon>
        <taxon>Frankiales</taxon>
        <taxon>Frankiaceae</taxon>
        <taxon>Protofrankia</taxon>
    </lineage>
</organism>
<dbReference type="Gene3D" id="3.40.30.10">
    <property type="entry name" value="Glutaredoxin"/>
    <property type="match status" value="1"/>
</dbReference>
<dbReference type="Gene3D" id="1.20.1050.10">
    <property type="match status" value="1"/>
</dbReference>
<dbReference type="SUPFAM" id="SSF47616">
    <property type="entry name" value="GST C-terminal domain-like"/>
    <property type="match status" value="1"/>
</dbReference>
<dbReference type="Proteomes" id="UP000199013">
    <property type="component" value="Unassembled WGS sequence"/>
</dbReference>
<dbReference type="InterPro" id="IPR036282">
    <property type="entry name" value="Glutathione-S-Trfase_C_sf"/>
</dbReference>
<reference evidence="3" key="1">
    <citation type="submission" date="2016-02" db="EMBL/GenBank/DDBJ databases">
        <authorList>
            <person name="Wibberg D."/>
        </authorList>
    </citation>
    <scope>NUCLEOTIDE SEQUENCE [LARGE SCALE GENOMIC DNA]</scope>
</reference>
<gene>
    <name evidence="2" type="ORF">FDG2_2865</name>
</gene>
<dbReference type="AlphaFoldDB" id="A0A1C3NYH3"/>
<evidence type="ECO:0000313" key="2">
    <source>
        <dbReference type="EMBL" id="SBW22606.1"/>
    </source>
</evidence>
<accession>A0A1C3NYH3</accession>
<dbReference type="PANTHER" id="PTHR32419:SF6">
    <property type="entry name" value="GLUTATHIONE S-TRANSFERASE OMEGA-LIKE 1-RELATED"/>
    <property type="match status" value="1"/>
</dbReference>
<protein>
    <submittedName>
        <fullName evidence="2">Glutathione transferase</fullName>
        <ecNumber evidence="2">2.5.1.18</ecNumber>
    </submittedName>
</protein>
<dbReference type="EMBL" id="FLUV01001207">
    <property type="protein sequence ID" value="SBW22606.1"/>
    <property type="molecule type" value="Genomic_DNA"/>
</dbReference>
<feature type="domain" description="GST C-terminal" evidence="1">
    <location>
        <begin position="172"/>
        <end position="296"/>
    </location>
</feature>
<dbReference type="InterPro" id="IPR036249">
    <property type="entry name" value="Thioredoxin-like_sf"/>
</dbReference>
<dbReference type="GO" id="GO:0004364">
    <property type="term" value="F:glutathione transferase activity"/>
    <property type="evidence" value="ECO:0007669"/>
    <property type="project" value="UniProtKB-EC"/>
</dbReference>
<name>A0A1C3NYH3_9ACTN</name>
<dbReference type="GO" id="GO:0005737">
    <property type="term" value="C:cytoplasm"/>
    <property type="evidence" value="ECO:0007669"/>
    <property type="project" value="TreeGrafter"/>
</dbReference>
<dbReference type="PANTHER" id="PTHR32419">
    <property type="entry name" value="GLUTATHIONYL-HYDROQUINONE REDUCTASE"/>
    <property type="match status" value="1"/>
</dbReference>
<sequence length="336" mass="37454">MTQVRFPAQPPIVPDSACAPEAESCDQAPATPARDVERLRGRITADGSSGYRAEPGRYHVYAAWGCSWSSRAAVVRTLKGLQDVVSLSYVDDSADELGWIFDGESGPDPINSFSRLRDAYEATVPGWPGRASVPALWDRESGRIISNESGAISLDLSTQFDAWADPDVDLYPRALRSRIDAFNAWLHQDVNNALHRVGHAADPAEHARILRVLFDRFDTLEERLRGRRYLFGPTVTEPDVRLWLSLARLDVAYPGLLATNTARPEGFPALWAYARDLYALPAFKEATNFAVIRRNFADNFDQLHPERVVPRSSLNAWTVTEWNTPHGREEVGAARP</sequence>
<keyword evidence="3" id="KW-1185">Reference proteome</keyword>
<dbReference type="SUPFAM" id="SSF52833">
    <property type="entry name" value="Thioredoxin-like"/>
    <property type="match status" value="1"/>
</dbReference>
<dbReference type="InterPro" id="IPR010987">
    <property type="entry name" value="Glutathione-S-Trfase_C-like"/>
</dbReference>
<evidence type="ECO:0000313" key="3">
    <source>
        <dbReference type="Proteomes" id="UP000199013"/>
    </source>
</evidence>
<evidence type="ECO:0000259" key="1">
    <source>
        <dbReference type="PROSITE" id="PS50405"/>
    </source>
</evidence>
<dbReference type="InterPro" id="IPR016639">
    <property type="entry name" value="GST_Omega/GSH"/>
</dbReference>
<dbReference type="EC" id="2.5.1.18" evidence="2"/>
<proteinExistence type="predicted"/>
<dbReference type="Pfam" id="PF13410">
    <property type="entry name" value="GST_C_2"/>
    <property type="match status" value="1"/>
</dbReference>